<organism evidence="11 12">
    <name type="scientific">Nitzschia inconspicua</name>
    <dbReference type="NCBI Taxonomy" id="303405"/>
    <lineage>
        <taxon>Eukaryota</taxon>
        <taxon>Sar</taxon>
        <taxon>Stramenopiles</taxon>
        <taxon>Ochrophyta</taxon>
        <taxon>Bacillariophyta</taxon>
        <taxon>Bacillariophyceae</taxon>
        <taxon>Bacillariophycidae</taxon>
        <taxon>Bacillariales</taxon>
        <taxon>Bacillariaceae</taxon>
        <taxon>Nitzschia</taxon>
    </lineage>
</organism>
<dbReference type="EC" id="2.7.13.3" evidence="2"/>
<dbReference type="Pfam" id="PF02518">
    <property type="entry name" value="HATPase_c"/>
    <property type="match status" value="1"/>
</dbReference>
<dbReference type="InterPro" id="IPR000700">
    <property type="entry name" value="PAS-assoc_C"/>
</dbReference>
<dbReference type="SMART" id="SM00387">
    <property type="entry name" value="HATPase_c"/>
    <property type="match status" value="1"/>
</dbReference>
<sequence>MTSNRNAESSTDPSSEEANSTGADTSSSSYAHSIRTTSSSPHVVISQDETETNLSASSPPHQQLQLKQQQQQQQQYQQQQQQEQYPDEFQWIQHVSFPAFIVDPKNNFSIAAWNPSIARWTKIPPRDAVCRPIQSVVSFFVQQEQSSYLPNSTSNNNNNNNGEKQNPNDTNCCWWETILEQLKQTNIDEEQELEPVRVVRKVRFSQHQQGQQQHSISTSSSLSNRLYQIQISAQYSPSSTNQIIGLICMLLQEEFYQKEDDILSTQLGFQQHSQTRRQGEDTPILHDTNCGGGGGDDANHDDDDNNHDDNDDDDHNQRQIFHKPLENGIRHPQSSQSSSKSTHNNNNNNNNNDDDDDDDDYETSAKEYRLLFETANAPIFGVDTNGRINEWNHRIADITGIPKHDAIGRPLLEDDGNTFVSNVMHQDVQIIVQQALLQGQGTSNFELEIVTHHPRHHSSVQQSSLSIQRDDHSHTSLSMECLTTTDEDWQGPFDPLYHEDDDEEQDDDDDDDDDHHRFLLVNVTPRRNLQNEIVGAIFMGEDVTDACNHDRAVAAMANELHQLIETANAPIFGIDCDGYVNKWNNKTAEITGYSKEEAFDSLLIDNFIVPDIHDSVHDVFDTALDGRATSIFEVDFVTKSNEIRHLLVNVTPQQDLDGTIIGVVAIAQDVTEAVQRDRAVAGMALELRQLIDTANAPIFGIDTEGNVNEWNRRTSDITGYSKEEAFDEPLVETFIAPSMQAKVQEILDSALVGNETSNYELEFVSKSGEPIFLLVNATTRRDPENTVVGVVGVAQDVSEDRKHAQALREMQTLRASQEAKVEMERNMTAYFAHELRNPLGAIDSALNAMPDDLPESARSLVSGMQLCTGFMSSIMNNLLDVRKMEEGKMQLNQVPISLRQILNNVHKMLEPSVRPGVEFRKVIDIPKGKSWVLGDSHRIQQVLTNVVTNAIKYTVSGYIELTIGWENDDKVKFVCDDTGPGIPKSEQEMLFQRFVQRGGAPGTGLGLAIAKHLVDLTGGSIRFDSDPSVRAGTKCIVTMSLPLCEAPDHVIEESTELITEPIFVLIIDDIKMNRVMLKRRIQKGIAPNSLIMEAATGEEALEICGKNRFNVIIVDQYMEEAGGVMVGTDVVFAMRRMRIDSVIIGCSGNDMGSQFLEAGADWVWQKPLPSNGKIIQDLRTSMAKRDGRLQQQQQQVQLQQQKVHQE</sequence>
<evidence type="ECO:0000259" key="9">
    <source>
        <dbReference type="PROSITE" id="PS50112"/>
    </source>
</evidence>
<dbReference type="GO" id="GO:0000155">
    <property type="term" value="F:phosphorelay sensor kinase activity"/>
    <property type="evidence" value="ECO:0007669"/>
    <property type="project" value="InterPro"/>
</dbReference>
<dbReference type="EMBL" id="JAGRRH010000028">
    <property type="protein sequence ID" value="KAG7340030.1"/>
    <property type="molecule type" value="Genomic_DNA"/>
</dbReference>
<evidence type="ECO:0000256" key="2">
    <source>
        <dbReference type="ARBA" id="ARBA00012438"/>
    </source>
</evidence>
<evidence type="ECO:0000256" key="5">
    <source>
        <dbReference type="PROSITE-ProRule" id="PRU00169"/>
    </source>
</evidence>
<dbReference type="GO" id="GO:0005886">
    <property type="term" value="C:plasma membrane"/>
    <property type="evidence" value="ECO:0007669"/>
    <property type="project" value="TreeGrafter"/>
</dbReference>
<protein>
    <recommendedName>
        <fullName evidence="2">histidine kinase</fullName>
        <ecNumber evidence="2">2.7.13.3</ecNumber>
    </recommendedName>
</protein>
<dbReference type="InterPro" id="IPR001610">
    <property type="entry name" value="PAC"/>
</dbReference>
<keyword evidence="12" id="KW-1185">Reference proteome</keyword>
<dbReference type="CDD" id="cd00130">
    <property type="entry name" value="PAS"/>
    <property type="match status" value="3"/>
</dbReference>
<evidence type="ECO:0000259" key="8">
    <source>
        <dbReference type="PROSITE" id="PS50110"/>
    </source>
</evidence>
<feature type="domain" description="Response regulatory" evidence="8">
    <location>
        <begin position="1063"/>
        <end position="1181"/>
    </location>
</feature>
<dbReference type="PROSITE" id="PS50109">
    <property type="entry name" value="HIS_KIN"/>
    <property type="match status" value="1"/>
</dbReference>
<proteinExistence type="predicted"/>
<dbReference type="Pfam" id="PF00989">
    <property type="entry name" value="PAS"/>
    <property type="match status" value="3"/>
</dbReference>
<reference evidence="11" key="2">
    <citation type="submission" date="2021-04" db="EMBL/GenBank/DDBJ databases">
        <authorList>
            <person name="Podell S."/>
        </authorList>
    </citation>
    <scope>NUCLEOTIDE SEQUENCE</scope>
    <source>
        <strain evidence="11">Hildebrandi</strain>
    </source>
</reference>
<dbReference type="InterPro" id="IPR013767">
    <property type="entry name" value="PAS_fold"/>
</dbReference>
<keyword evidence="3" id="KW-0808">Transferase</keyword>
<dbReference type="OrthoDB" id="10266508at2759"/>
<evidence type="ECO:0000256" key="1">
    <source>
        <dbReference type="ARBA" id="ARBA00000085"/>
    </source>
</evidence>
<feature type="domain" description="PAS" evidence="9">
    <location>
        <begin position="556"/>
        <end position="627"/>
    </location>
</feature>
<dbReference type="InterPro" id="IPR005467">
    <property type="entry name" value="His_kinase_dom"/>
</dbReference>
<dbReference type="SMART" id="SM00091">
    <property type="entry name" value="PAS"/>
    <property type="match status" value="4"/>
</dbReference>
<feature type="compositionally biased region" description="Acidic residues" evidence="6">
    <location>
        <begin position="352"/>
        <end position="361"/>
    </location>
</feature>
<dbReference type="SMART" id="SM00086">
    <property type="entry name" value="PAC"/>
    <property type="match status" value="3"/>
</dbReference>
<feature type="compositionally biased region" description="Polar residues" evidence="6">
    <location>
        <begin position="1"/>
        <end position="41"/>
    </location>
</feature>
<evidence type="ECO:0000259" key="10">
    <source>
        <dbReference type="PROSITE" id="PS50113"/>
    </source>
</evidence>
<feature type="domain" description="PAS" evidence="9">
    <location>
        <begin position="683"/>
        <end position="754"/>
    </location>
</feature>
<dbReference type="AlphaFoldDB" id="A0A9K3PAK9"/>
<dbReference type="NCBIfam" id="TIGR00229">
    <property type="entry name" value="sensory_box"/>
    <property type="match status" value="3"/>
</dbReference>
<reference evidence="11" key="1">
    <citation type="journal article" date="2021" name="Sci. Rep.">
        <title>Diploid genomic architecture of Nitzschia inconspicua, an elite biomass production diatom.</title>
        <authorList>
            <person name="Oliver A."/>
            <person name="Podell S."/>
            <person name="Pinowska A."/>
            <person name="Traller J.C."/>
            <person name="Smith S.R."/>
            <person name="McClure R."/>
            <person name="Beliaev A."/>
            <person name="Bohutskyi P."/>
            <person name="Hill E.A."/>
            <person name="Rabines A."/>
            <person name="Zheng H."/>
            <person name="Allen L.Z."/>
            <person name="Kuo A."/>
            <person name="Grigoriev I.V."/>
            <person name="Allen A.E."/>
            <person name="Hazlebeck D."/>
            <person name="Allen E.E."/>
        </authorList>
    </citation>
    <scope>NUCLEOTIDE SEQUENCE</scope>
    <source>
        <strain evidence="11">Hildebrandi</strain>
    </source>
</reference>
<dbReference type="InterPro" id="IPR000014">
    <property type="entry name" value="PAS"/>
</dbReference>
<feature type="compositionally biased region" description="Acidic residues" evidence="6">
    <location>
        <begin position="499"/>
        <end position="513"/>
    </location>
</feature>
<feature type="modified residue" description="4-aspartylphosphate" evidence="5">
    <location>
        <position position="1115"/>
    </location>
</feature>
<feature type="compositionally biased region" description="Acidic residues" evidence="6">
    <location>
        <begin position="299"/>
        <end position="314"/>
    </location>
</feature>
<dbReference type="PANTHER" id="PTHR43047">
    <property type="entry name" value="TWO-COMPONENT HISTIDINE PROTEIN KINASE"/>
    <property type="match status" value="1"/>
</dbReference>
<dbReference type="CDD" id="cd00082">
    <property type="entry name" value="HisKA"/>
    <property type="match status" value="1"/>
</dbReference>
<dbReference type="Pfam" id="PF00072">
    <property type="entry name" value="Response_reg"/>
    <property type="match status" value="1"/>
</dbReference>
<comment type="catalytic activity">
    <reaction evidence="1">
        <text>ATP + protein L-histidine = ADP + protein N-phospho-L-histidine.</text>
        <dbReference type="EC" id="2.7.13.3"/>
    </reaction>
</comment>
<feature type="domain" description="PAS" evidence="9">
    <location>
        <begin position="364"/>
        <end position="427"/>
    </location>
</feature>
<name>A0A9K3PAK9_9STRA</name>
<dbReference type="PANTHER" id="PTHR43047:SF72">
    <property type="entry name" value="OSMOSENSING HISTIDINE PROTEIN KINASE SLN1"/>
    <property type="match status" value="1"/>
</dbReference>
<dbReference type="InterPro" id="IPR001789">
    <property type="entry name" value="Sig_transdc_resp-reg_receiver"/>
</dbReference>
<evidence type="ECO:0000313" key="12">
    <source>
        <dbReference type="Proteomes" id="UP000693970"/>
    </source>
</evidence>
<evidence type="ECO:0000256" key="3">
    <source>
        <dbReference type="ARBA" id="ARBA00022679"/>
    </source>
</evidence>
<dbReference type="GO" id="GO:0009927">
    <property type="term" value="F:histidine phosphotransfer kinase activity"/>
    <property type="evidence" value="ECO:0007669"/>
    <property type="project" value="TreeGrafter"/>
</dbReference>
<feature type="compositionally biased region" description="Polar residues" evidence="6">
    <location>
        <begin position="52"/>
        <end position="61"/>
    </location>
</feature>
<evidence type="ECO:0000256" key="6">
    <source>
        <dbReference type="SAM" id="MobiDB-lite"/>
    </source>
</evidence>
<evidence type="ECO:0000256" key="4">
    <source>
        <dbReference type="ARBA" id="ARBA00022777"/>
    </source>
</evidence>
<dbReference type="InterPro" id="IPR003661">
    <property type="entry name" value="HisK_dim/P_dom"/>
</dbReference>
<feature type="region of interest" description="Disordered" evidence="6">
    <location>
        <begin position="273"/>
        <end position="361"/>
    </location>
</feature>
<evidence type="ECO:0000259" key="7">
    <source>
        <dbReference type="PROSITE" id="PS50109"/>
    </source>
</evidence>
<feature type="region of interest" description="Disordered" evidence="6">
    <location>
        <begin position="1"/>
        <end position="82"/>
    </location>
</feature>
<dbReference type="SMART" id="SM00388">
    <property type="entry name" value="HisKA"/>
    <property type="match status" value="1"/>
</dbReference>
<dbReference type="Pfam" id="PF00512">
    <property type="entry name" value="HisKA"/>
    <property type="match status" value="1"/>
</dbReference>
<feature type="compositionally biased region" description="Low complexity" evidence="6">
    <location>
        <begin position="62"/>
        <end position="82"/>
    </location>
</feature>
<feature type="domain" description="PAC" evidence="10">
    <location>
        <begin position="757"/>
        <end position="809"/>
    </location>
</feature>
<dbReference type="PROSITE" id="PS50112">
    <property type="entry name" value="PAS"/>
    <property type="match status" value="3"/>
</dbReference>
<gene>
    <name evidence="11" type="ORF">IV203_006434</name>
</gene>
<keyword evidence="5" id="KW-0597">Phosphoprotein</keyword>
<feature type="domain" description="PAC" evidence="10">
    <location>
        <begin position="630"/>
        <end position="682"/>
    </location>
</feature>
<dbReference type="GO" id="GO:0006355">
    <property type="term" value="P:regulation of DNA-templated transcription"/>
    <property type="evidence" value="ECO:0007669"/>
    <property type="project" value="InterPro"/>
</dbReference>
<feature type="region of interest" description="Disordered" evidence="6">
    <location>
        <begin position="486"/>
        <end position="515"/>
    </location>
</feature>
<accession>A0A9K3PAK9</accession>
<dbReference type="Proteomes" id="UP000693970">
    <property type="component" value="Unassembled WGS sequence"/>
</dbReference>
<dbReference type="PROSITE" id="PS50110">
    <property type="entry name" value="RESPONSE_REGULATORY"/>
    <property type="match status" value="1"/>
</dbReference>
<comment type="caution">
    <text evidence="11">The sequence shown here is derived from an EMBL/GenBank/DDBJ whole genome shotgun (WGS) entry which is preliminary data.</text>
</comment>
<feature type="compositionally biased region" description="Low complexity" evidence="6">
    <location>
        <begin position="333"/>
        <end position="351"/>
    </location>
</feature>
<evidence type="ECO:0000313" key="11">
    <source>
        <dbReference type="EMBL" id="KAG7340030.1"/>
    </source>
</evidence>
<dbReference type="PROSITE" id="PS50113">
    <property type="entry name" value="PAC"/>
    <property type="match status" value="2"/>
</dbReference>
<feature type="region of interest" description="Disordered" evidence="6">
    <location>
        <begin position="148"/>
        <end position="167"/>
    </location>
</feature>
<keyword evidence="4" id="KW-0418">Kinase</keyword>
<dbReference type="InterPro" id="IPR003594">
    <property type="entry name" value="HATPase_dom"/>
</dbReference>
<feature type="domain" description="Histidine kinase" evidence="7">
    <location>
        <begin position="830"/>
        <end position="1045"/>
    </location>
</feature>